<name>A0AAF0WIN4_DAUCS</name>
<evidence type="ECO:0000256" key="4">
    <source>
        <dbReference type="ARBA" id="ARBA00022968"/>
    </source>
</evidence>
<evidence type="ECO:0000256" key="1">
    <source>
        <dbReference type="ARBA" id="ARBA00004606"/>
    </source>
</evidence>
<dbReference type="PANTHER" id="PTHR43391:SF76">
    <property type="entry name" value="11-BETA-HYDROXYSTEROID DEHYDROGENASE-LIKE 2-RELATED"/>
    <property type="match status" value="1"/>
</dbReference>
<protein>
    <submittedName>
        <fullName evidence="8">Uncharacterized protein</fullName>
    </submittedName>
</protein>
<dbReference type="InterPro" id="IPR020904">
    <property type="entry name" value="Sc_DH/Rdtase_CS"/>
</dbReference>
<dbReference type="PROSITE" id="PS00061">
    <property type="entry name" value="ADH_SHORT"/>
    <property type="match status" value="1"/>
</dbReference>
<keyword evidence="7" id="KW-1133">Transmembrane helix</keyword>
<dbReference type="PRINTS" id="PR00081">
    <property type="entry name" value="GDHRDH"/>
</dbReference>
<reference evidence="8" key="1">
    <citation type="journal article" date="2016" name="Nat. Genet.">
        <title>A high-quality carrot genome assembly provides new insights into carotenoid accumulation and asterid genome evolution.</title>
        <authorList>
            <person name="Iorizzo M."/>
            <person name="Ellison S."/>
            <person name="Senalik D."/>
            <person name="Zeng P."/>
            <person name="Satapoomin P."/>
            <person name="Huang J."/>
            <person name="Bowman M."/>
            <person name="Iovene M."/>
            <person name="Sanseverino W."/>
            <person name="Cavagnaro P."/>
            <person name="Yildiz M."/>
            <person name="Macko-Podgorni A."/>
            <person name="Moranska E."/>
            <person name="Grzebelus E."/>
            <person name="Grzebelus D."/>
            <person name="Ashrafi H."/>
            <person name="Zheng Z."/>
            <person name="Cheng S."/>
            <person name="Spooner D."/>
            <person name="Van Deynze A."/>
            <person name="Simon P."/>
        </authorList>
    </citation>
    <scope>NUCLEOTIDE SEQUENCE</scope>
    <source>
        <tissue evidence="8">Leaf</tissue>
    </source>
</reference>
<dbReference type="GO" id="GO:0016491">
    <property type="term" value="F:oxidoreductase activity"/>
    <property type="evidence" value="ECO:0007669"/>
    <property type="project" value="UniProtKB-KW"/>
</dbReference>
<dbReference type="Gene3D" id="3.40.50.720">
    <property type="entry name" value="NAD(P)-binding Rossmann-like Domain"/>
    <property type="match status" value="1"/>
</dbReference>
<dbReference type="PANTHER" id="PTHR43391">
    <property type="entry name" value="RETINOL DEHYDROGENASE-RELATED"/>
    <property type="match status" value="1"/>
</dbReference>
<keyword evidence="4" id="KW-0735">Signal-anchor</keyword>
<dbReference type="AlphaFoldDB" id="A0AAF0WIN4"/>
<evidence type="ECO:0000313" key="9">
    <source>
        <dbReference type="Proteomes" id="UP000077755"/>
    </source>
</evidence>
<dbReference type="EMBL" id="CP093344">
    <property type="protein sequence ID" value="WOG89231.1"/>
    <property type="molecule type" value="Genomic_DNA"/>
</dbReference>
<accession>A0AAF0WIN4</accession>
<feature type="transmembrane region" description="Helical" evidence="7">
    <location>
        <begin position="12"/>
        <end position="35"/>
    </location>
</feature>
<dbReference type="InterPro" id="IPR036291">
    <property type="entry name" value="NAD(P)-bd_dom_sf"/>
</dbReference>
<sequence length="326" mass="36323">MKDIIHKVLNILLPVTSIISAVFVVPPFLLFKLVFSLLRRTCLIEDVAGKVVVITGASSGIGEHVAYEYAKRGACLVLVARREDRLRIVADKAKQLGSPDVLVVKADVSNAANCKNFVDQTILHFHKLDHLVNNAGIAPVCMFEDYEDVSDYKSVMDVNFWGSVYSTQFAIPHLKQSRGKIIVISSNAGWYSCPRLSIYGATKAALISFFETLRVKVGSEIGITIVTPGLVDSEITDTEFMSKVSSPILWIKNTLNLKTNFVPLESVEGCAHAIVNGTRRGARFMMEPAWLKPLFYWKIFCPELLEWFARLVLVTWPSEPGKTKRS</sequence>
<evidence type="ECO:0000256" key="6">
    <source>
        <dbReference type="RuleBase" id="RU000363"/>
    </source>
</evidence>
<dbReference type="GO" id="GO:0005829">
    <property type="term" value="C:cytosol"/>
    <property type="evidence" value="ECO:0007669"/>
    <property type="project" value="TreeGrafter"/>
</dbReference>
<organism evidence="8 9">
    <name type="scientific">Daucus carota subsp. sativus</name>
    <name type="common">Carrot</name>
    <dbReference type="NCBI Taxonomy" id="79200"/>
    <lineage>
        <taxon>Eukaryota</taxon>
        <taxon>Viridiplantae</taxon>
        <taxon>Streptophyta</taxon>
        <taxon>Embryophyta</taxon>
        <taxon>Tracheophyta</taxon>
        <taxon>Spermatophyta</taxon>
        <taxon>Magnoliopsida</taxon>
        <taxon>eudicotyledons</taxon>
        <taxon>Gunneridae</taxon>
        <taxon>Pentapetalae</taxon>
        <taxon>asterids</taxon>
        <taxon>campanulids</taxon>
        <taxon>Apiales</taxon>
        <taxon>Apiaceae</taxon>
        <taxon>Apioideae</taxon>
        <taxon>Scandiceae</taxon>
        <taxon>Daucinae</taxon>
        <taxon>Daucus</taxon>
        <taxon>Daucus sect. Daucus</taxon>
    </lineage>
</organism>
<dbReference type="Pfam" id="PF00106">
    <property type="entry name" value="adh_short"/>
    <property type="match status" value="1"/>
</dbReference>
<evidence type="ECO:0000256" key="5">
    <source>
        <dbReference type="ARBA" id="ARBA00023002"/>
    </source>
</evidence>
<comment type="similarity">
    <text evidence="2 6">Belongs to the short-chain dehydrogenases/reductases (SDR) family.</text>
</comment>
<comment type="subcellular location">
    <subcellularLocation>
        <location evidence="1">Membrane</location>
        <topology evidence="1">Single-pass type II membrane protein</topology>
    </subcellularLocation>
</comment>
<dbReference type="NCBIfam" id="NF004825">
    <property type="entry name" value="PRK06181.1"/>
    <property type="match status" value="1"/>
</dbReference>
<evidence type="ECO:0000256" key="3">
    <source>
        <dbReference type="ARBA" id="ARBA00022857"/>
    </source>
</evidence>
<proteinExistence type="inferred from homology"/>
<dbReference type="Proteomes" id="UP000077755">
    <property type="component" value="Chromosome 2"/>
</dbReference>
<dbReference type="GO" id="GO:0016020">
    <property type="term" value="C:membrane"/>
    <property type="evidence" value="ECO:0007669"/>
    <property type="project" value="UniProtKB-SubCell"/>
</dbReference>
<reference evidence="8" key="2">
    <citation type="submission" date="2022-03" db="EMBL/GenBank/DDBJ databases">
        <title>Draft title - Genomic analysis of global carrot germplasm unveils the trajectory of domestication and the origin of high carotenoid orange carrot.</title>
        <authorList>
            <person name="Iorizzo M."/>
            <person name="Ellison S."/>
            <person name="Senalik D."/>
            <person name="Macko-Podgorni A."/>
            <person name="Grzebelus D."/>
            <person name="Bostan H."/>
            <person name="Rolling W."/>
            <person name="Curaba J."/>
            <person name="Simon P."/>
        </authorList>
    </citation>
    <scope>NUCLEOTIDE SEQUENCE</scope>
    <source>
        <tissue evidence="8">Leaf</tissue>
    </source>
</reference>
<keyword evidence="9" id="KW-1185">Reference proteome</keyword>
<dbReference type="InterPro" id="IPR002347">
    <property type="entry name" value="SDR_fam"/>
</dbReference>
<dbReference type="PRINTS" id="PR00080">
    <property type="entry name" value="SDRFAMILY"/>
</dbReference>
<keyword evidence="5" id="KW-0560">Oxidoreductase</keyword>
<evidence type="ECO:0000313" key="8">
    <source>
        <dbReference type="EMBL" id="WOG89231.1"/>
    </source>
</evidence>
<gene>
    <name evidence="8" type="ORF">DCAR_0208468</name>
</gene>
<evidence type="ECO:0000256" key="2">
    <source>
        <dbReference type="ARBA" id="ARBA00006484"/>
    </source>
</evidence>
<keyword evidence="7" id="KW-0472">Membrane</keyword>
<keyword evidence="7" id="KW-0812">Transmembrane</keyword>
<dbReference type="SUPFAM" id="SSF51735">
    <property type="entry name" value="NAD(P)-binding Rossmann-fold domains"/>
    <property type="match status" value="1"/>
</dbReference>
<keyword evidence="3" id="KW-0521">NADP</keyword>
<evidence type="ECO:0000256" key="7">
    <source>
        <dbReference type="SAM" id="Phobius"/>
    </source>
</evidence>